<sequence>MIFPSTLLSLWFSIPAECGERSIYEERTQHSRIIGGQEAKVGEFPWQVSIQERNKHFCGGSILSEWWILSAAHCFYSGEFLPTELRVALGTNDLTNLPTELQVISVVWHKDFERLTMDSDIALLLLASPITFSGLTVPICMPPQPAPSRWHECWVAGWGMTNSVDKNSMTTDLMKVPMLIIDWEECSQIFPKLTQNMLCAAYENENESYDACQGDSGGPLVCNIKPGSKWYQVGIISWGRGCGQKGFPGIYTLLENYTLWIEKVAEVEGKPLNTRAIRAPVKKKLGERTQASKCPALGSPQDWLLPCLLSCTLLRALSN</sequence>
<reference evidence="8" key="2">
    <citation type="submission" date="2025-09" db="UniProtKB">
        <authorList>
            <consortium name="Ensembl"/>
        </authorList>
    </citation>
    <scope>IDENTIFICATION</scope>
</reference>
<reference evidence="8" key="1">
    <citation type="submission" date="2025-08" db="UniProtKB">
        <authorList>
            <consortium name="Ensembl"/>
        </authorList>
    </citation>
    <scope>IDENTIFICATION</scope>
</reference>
<dbReference type="SMART" id="SM00020">
    <property type="entry name" value="Tryp_SPc"/>
    <property type="match status" value="1"/>
</dbReference>
<dbReference type="PRINTS" id="PR00722">
    <property type="entry name" value="CHYMOTRYPSIN"/>
</dbReference>
<evidence type="ECO:0000313" key="8">
    <source>
        <dbReference type="Ensembl" id="ENSNGAP00000008969.1"/>
    </source>
</evidence>
<dbReference type="FunFam" id="2.40.10.10:FF:000006">
    <property type="entry name" value="Serine proteinase stubble"/>
    <property type="match status" value="1"/>
</dbReference>
<evidence type="ECO:0000256" key="2">
    <source>
        <dbReference type="ARBA" id="ARBA00022801"/>
    </source>
</evidence>
<dbReference type="GeneTree" id="ENSGT00940000156020"/>
<dbReference type="SUPFAM" id="SSF50494">
    <property type="entry name" value="Trypsin-like serine proteases"/>
    <property type="match status" value="1"/>
</dbReference>
<evidence type="ECO:0000256" key="5">
    <source>
        <dbReference type="RuleBase" id="RU363034"/>
    </source>
</evidence>
<keyword evidence="2 5" id="KW-0378">Hydrolase</keyword>
<keyword evidence="4" id="KW-1015">Disulfide bond</keyword>
<dbReference type="InterPro" id="IPR043504">
    <property type="entry name" value="Peptidase_S1_PA_chymotrypsin"/>
</dbReference>
<dbReference type="InterPro" id="IPR018114">
    <property type="entry name" value="TRYPSIN_HIS"/>
</dbReference>
<protein>
    <submittedName>
        <fullName evidence="8">Serine protease 55</fullName>
    </submittedName>
</protein>
<dbReference type="InterPro" id="IPR001314">
    <property type="entry name" value="Peptidase_S1A"/>
</dbReference>
<dbReference type="Ensembl" id="ENSNGAT00000014477.1">
    <property type="protein sequence ID" value="ENSNGAP00000008969.1"/>
    <property type="gene ID" value="ENSNGAG00000011795.1"/>
</dbReference>
<dbReference type="InterPro" id="IPR001254">
    <property type="entry name" value="Trypsin_dom"/>
</dbReference>
<dbReference type="PROSITE" id="PS00134">
    <property type="entry name" value="TRYPSIN_HIS"/>
    <property type="match status" value="1"/>
</dbReference>
<feature type="domain" description="Peptidase S1" evidence="7">
    <location>
        <begin position="33"/>
        <end position="266"/>
    </location>
</feature>
<keyword evidence="1 5" id="KW-0645">Protease</keyword>
<evidence type="ECO:0000256" key="4">
    <source>
        <dbReference type="ARBA" id="ARBA00023157"/>
    </source>
</evidence>
<dbReference type="PROSITE" id="PS50240">
    <property type="entry name" value="TRYPSIN_DOM"/>
    <property type="match status" value="1"/>
</dbReference>
<dbReference type="GO" id="GO:0004252">
    <property type="term" value="F:serine-type endopeptidase activity"/>
    <property type="evidence" value="ECO:0007669"/>
    <property type="project" value="InterPro"/>
</dbReference>
<dbReference type="InterPro" id="IPR033116">
    <property type="entry name" value="TRYPSIN_SER"/>
</dbReference>
<dbReference type="GO" id="GO:0030317">
    <property type="term" value="P:flagellated sperm motility"/>
    <property type="evidence" value="ECO:0007669"/>
    <property type="project" value="Ensembl"/>
</dbReference>
<dbReference type="InterPro" id="IPR009003">
    <property type="entry name" value="Peptidase_S1_PA"/>
</dbReference>
<dbReference type="GO" id="GO:0006508">
    <property type="term" value="P:proteolysis"/>
    <property type="evidence" value="ECO:0007669"/>
    <property type="project" value="UniProtKB-KW"/>
</dbReference>
<gene>
    <name evidence="8" type="primary">Prss55</name>
</gene>
<keyword evidence="6" id="KW-0732">Signal</keyword>
<evidence type="ECO:0000256" key="1">
    <source>
        <dbReference type="ARBA" id="ARBA00022670"/>
    </source>
</evidence>
<dbReference type="OMA" id="GVGEFPW"/>
<organism evidence="8 9">
    <name type="scientific">Nannospalax galili</name>
    <name type="common">Northern Israeli blind subterranean mole rat</name>
    <name type="synonym">Spalax galili</name>
    <dbReference type="NCBI Taxonomy" id="1026970"/>
    <lineage>
        <taxon>Eukaryota</taxon>
        <taxon>Metazoa</taxon>
        <taxon>Chordata</taxon>
        <taxon>Craniata</taxon>
        <taxon>Vertebrata</taxon>
        <taxon>Euteleostomi</taxon>
        <taxon>Mammalia</taxon>
        <taxon>Eutheria</taxon>
        <taxon>Euarchontoglires</taxon>
        <taxon>Glires</taxon>
        <taxon>Rodentia</taxon>
        <taxon>Myomorpha</taxon>
        <taxon>Muroidea</taxon>
        <taxon>Spalacidae</taxon>
        <taxon>Spalacinae</taxon>
        <taxon>Nannospalax</taxon>
    </lineage>
</organism>
<keyword evidence="3 5" id="KW-0720">Serine protease</keyword>
<dbReference type="Proteomes" id="UP000694381">
    <property type="component" value="Unassembled WGS sequence"/>
</dbReference>
<dbReference type="GO" id="GO:0001669">
    <property type="term" value="C:acrosomal vesicle"/>
    <property type="evidence" value="ECO:0007669"/>
    <property type="project" value="Ensembl"/>
</dbReference>
<dbReference type="Pfam" id="PF00089">
    <property type="entry name" value="Trypsin"/>
    <property type="match status" value="1"/>
</dbReference>
<dbReference type="AlphaFoldDB" id="A0A8C6QWL0"/>
<accession>A0A8C6QWL0</accession>
<evidence type="ECO:0000259" key="7">
    <source>
        <dbReference type="PROSITE" id="PS50240"/>
    </source>
</evidence>
<evidence type="ECO:0000313" key="9">
    <source>
        <dbReference type="Proteomes" id="UP000694381"/>
    </source>
</evidence>
<keyword evidence="9" id="KW-1185">Reference proteome</keyword>
<dbReference type="Gene3D" id="2.40.10.10">
    <property type="entry name" value="Trypsin-like serine proteases"/>
    <property type="match status" value="3"/>
</dbReference>
<feature type="chain" id="PRO_5034201688" evidence="6">
    <location>
        <begin position="19"/>
        <end position="319"/>
    </location>
</feature>
<evidence type="ECO:0000256" key="6">
    <source>
        <dbReference type="SAM" id="SignalP"/>
    </source>
</evidence>
<dbReference type="GO" id="GO:0007339">
    <property type="term" value="P:binding of sperm to zona pellucida"/>
    <property type="evidence" value="ECO:0007669"/>
    <property type="project" value="Ensembl"/>
</dbReference>
<dbReference type="CDD" id="cd00190">
    <property type="entry name" value="Tryp_SPc"/>
    <property type="match status" value="1"/>
</dbReference>
<name>A0A8C6QWL0_NANGA</name>
<feature type="signal peptide" evidence="6">
    <location>
        <begin position="1"/>
        <end position="18"/>
    </location>
</feature>
<dbReference type="PANTHER" id="PTHR24252">
    <property type="entry name" value="ACROSIN-RELATED"/>
    <property type="match status" value="1"/>
</dbReference>
<dbReference type="PROSITE" id="PS00135">
    <property type="entry name" value="TRYPSIN_SER"/>
    <property type="match status" value="1"/>
</dbReference>
<proteinExistence type="predicted"/>
<dbReference type="GO" id="GO:0005886">
    <property type="term" value="C:plasma membrane"/>
    <property type="evidence" value="ECO:0007669"/>
    <property type="project" value="Ensembl"/>
</dbReference>
<evidence type="ECO:0000256" key="3">
    <source>
        <dbReference type="ARBA" id="ARBA00022825"/>
    </source>
</evidence>
<dbReference type="PANTHER" id="PTHR24252:SF17">
    <property type="entry name" value="SUPPRESSOR OF TUMORIGENICITY 14 PROTEIN HOMOLOG-RELATED"/>
    <property type="match status" value="1"/>
</dbReference>